<evidence type="ECO:0000313" key="3">
    <source>
        <dbReference type="Proteomes" id="UP000063308"/>
    </source>
</evidence>
<gene>
    <name evidence="1" type="ORF">NK6_2236</name>
    <name evidence="2" type="ORF">NK6_4835</name>
</gene>
<evidence type="ECO:0000313" key="1">
    <source>
        <dbReference type="EMBL" id="BAR55417.1"/>
    </source>
</evidence>
<reference evidence="1 3" key="1">
    <citation type="submission" date="2014-11" db="EMBL/GenBank/DDBJ databases">
        <title>Symbiosis island explosion on the genome of extra-slow-growing strains of soybean bradyrhizobia with massive insertion sequences.</title>
        <authorList>
            <person name="Iida T."/>
            <person name="Minamisawa K."/>
        </authorList>
    </citation>
    <scope>NUCLEOTIDE SEQUENCE [LARGE SCALE GENOMIC DNA]</scope>
    <source>
        <strain evidence="1 3">NK6</strain>
    </source>
</reference>
<name>A0A0E4BMD4_9BRAD</name>
<organism evidence="1 3">
    <name type="scientific">Bradyrhizobium diazoefficiens</name>
    <dbReference type="NCBI Taxonomy" id="1355477"/>
    <lineage>
        <taxon>Bacteria</taxon>
        <taxon>Pseudomonadati</taxon>
        <taxon>Pseudomonadota</taxon>
        <taxon>Alphaproteobacteria</taxon>
        <taxon>Hyphomicrobiales</taxon>
        <taxon>Nitrobacteraceae</taxon>
        <taxon>Bradyrhizobium</taxon>
    </lineage>
</organism>
<dbReference type="EMBL" id="AP014685">
    <property type="protein sequence ID" value="BAR55417.1"/>
    <property type="molecule type" value="Genomic_DNA"/>
</dbReference>
<proteinExistence type="predicted"/>
<accession>A0A0E4BMD4</accession>
<dbReference type="RefSeq" id="WP_060908976.1">
    <property type="nucleotide sequence ID" value="NZ_CP126038.1"/>
</dbReference>
<dbReference type="Proteomes" id="UP000063308">
    <property type="component" value="Chromosome"/>
</dbReference>
<dbReference type="EMBL" id="AP014685">
    <property type="protein sequence ID" value="BAR58000.1"/>
    <property type="molecule type" value="Genomic_DNA"/>
</dbReference>
<protein>
    <submittedName>
        <fullName evidence="1">Uncharacterized protein</fullName>
    </submittedName>
</protein>
<evidence type="ECO:0000313" key="2">
    <source>
        <dbReference type="EMBL" id="BAR58000.1"/>
    </source>
</evidence>
<sequence length="191" mass="20737">MALLKKKDTAEYRIPSLAEASPEFAALVQKRADLHALQSKLNGELRDVQKQIDAAGDKGPRVSPRIAELLGDEADSAPMLGKQATDIRAKLADVEIAIEIVGRRLSDAKTPASQAVCQIAKPEYARRVAAVAKALDVLASARADYDDLRNQFEAEDVAWTSLTPLSLGFLGDPRDGQIPRFVREAREAGYV</sequence>
<dbReference type="AlphaFoldDB" id="A0A0E4BMD4"/>